<feature type="domain" description="Spermatogenesis-associated protein 2 PUB-like" evidence="3">
    <location>
        <begin position="49"/>
        <end position="178"/>
    </location>
</feature>
<evidence type="ECO:0000256" key="2">
    <source>
        <dbReference type="SAM" id="Phobius"/>
    </source>
</evidence>
<reference evidence="4" key="1">
    <citation type="submission" date="2022-03" db="EMBL/GenBank/DDBJ databases">
        <authorList>
            <person name="Alioto T."/>
            <person name="Alioto T."/>
            <person name="Gomez Garrido J."/>
        </authorList>
    </citation>
    <scope>NUCLEOTIDE SEQUENCE</scope>
</reference>
<dbReference type="Proteomes" id="UP001295444">
    <property type="component" value="Chromosome 12"/>
</dbReference>
<dbReference type="InterPro" id="IPR048839">
    <property type="entry name" value="SPATA2_PUB-like"/>
</dbReference>
<organism evidence="4 5">
    <name type="scientific">Pelobates cultripes</name>
    <name type="common">Western spadefoot toad</name>
    <dbReference type="NCBI Taxonomy" id="61616"/>
    <lineage>
        <taxon>Eukaryota</taxon>
        <taxon>Metazoa</taxon>
        <taxon>Chordata</taxon>
        <taxon>Craniata</taxon>
        <taxon>Vertebrata</taxon>
        <taxon>Euteleostomi</taxon>
        <taxon>Amphibia</taxon>
        <taxon>Batrachia</taxon>
        <taxon>Anura</taxon>
        <taxon>Pelobatoidea</taxon>
        <taxon>Pelobatidae</taxon>
        <taxon>Pelobates</taxon>
    </lineage>
</organism>
<dbReference type="Pfam" id="PF21388">
    <property type="entry name" value="SPATA2_PUB-like"/>
    <property type="match status" value="1"/>
</dbReference>
<protein>
    <recommendedName>
        <fullName evidence="3">Spermatogenesis-associated protein 2 PUB-like domain-containing protein</fullName>
    </recommendedName>
</protein>
<dbReference type="GO" id="GO:0005737">
    <property type="term" value="C:cytoplasm"/>
    <property type="evidence" value="ECO:0007669"/>
    <property type="project" value="TreeGrafter"/>
</dbReference>
<evidence type="ECO:0000259" key="3">
    <source>
        <dbReference type="Pfam" id="PF21388"/>
    </source>
</evidence>
<evidence type="ECO:0000313" key="4">
    <source>
        <dbReference type="EMBL" id="CAH2324424.1"/>
    </source>
</evidence>
<dbReference type="PANTHER" id="PTHR15326">
    <property type="entry name" value="SPERMATOGENESIS-ASSOCIATED PROTEIN 2/TAMOZHENNIC"/>
    <property type="match status" value="1"/>
</dbReference>
<keyword evidence="5" id="KW-1185">Reference proteome</keyword>
<keyword evidence="2" id="KW-1133">Transmembrane helix</keyword>
<comment type="similarity">
    <text evidence="1">Belongs to the SPATA2 family.</text>
</comment>
<feature type="transmembrane region" description="Helical" evidence="2">
    <location>
        <begin position="74"/>
        <end position="98"/>
    </location>
</feature>
<dbReference type="AlphaFoldDB" id="A0AAD1WQI8"/>
<evidence type="ECO:0000313" key="5">
    <source>
        <dbReference type="Proteomes" id="UP001295444"/>
    </source>
</evidence>
<gene>
    <name evidence="4" type="ORF">PECUL_23A000265</name>
</gene>
<dbReference type="EMBL" id="OW240923">
    <property type="protein sequence ID" value="CAH2324424.1"/>
    <property type="molecule type" value="Genomic_DNA"/>
</dbReference>
<name>A0AAD1WQI8_PELCU</name>
<proteinExistence type="inferred from homology"/>
<keyword evidence="2" id="KW-0812">Transmembrane</keyword>
<evidence type="ECO:0000256" key="1">
    <source>
        <dbReference type="ARBA" id="ARBA00038142"/>
    </source>
</evidence>
<dbReference type="PANTHER" id="PTHR15326:SF9">
    <property type="entry name" value="SPERMATOGENESIS-ASSOCIATED PROTEIN 2"/>
    <property type="match status" value="1"/>
</dbReference>
<sequence length="564" mass="64367">MKGNADRLRLYQEYISYYEDRSRDGNISLCDKQDVEGLRHIVSVCSPSAELRGSHFQIIVENYRRRLGEQQRQGLLKTLLKGFAILELICINLFLYPWRKEIRTLKRFTGNFVYYIEPVIPGHTLKKTLQRVGYTIITETEYIIGRKINTEEAKQVAFELFVARIQCQELIQLINQGKTDCLEPLFTESSCEKDEGGGTECKNAEEPSTDKNMHILLGFSKIEGFDKQEFKCKIKELTTKGLENRVLEESLASPLKPESVHDDSEGYFSKPLDSEEFINKYSDLNLAQKPIFPRHESKTINMKTYEKKTNQWIKPLLEESNKYLLGLESSSVNAMANPKYSDEAGWSKAMEFVQEPVSEARGESSDAMNYSPGWHKSNIEGNFGNMPHNDSRVDYSRSTKHGQPLERSVIKLKMEKINNVFLPYPTEETLPPNSKAPTSDNELTNTESKWKLAVCEDHFSGGSTSNTVNVGLCTPKLTFPMNKAVECSGDIENISHLREPPNSTYIPPGGVERHIGKISDLQPEEDQSLSQSSDIVQIDETIYKMNTDTREDFVIITRRENFQS</sequence>
<accession>A0AAD1WQI8</accession>
<keyword evidence="2" id="KW-0472">Membrane</keyword>
<dbReference type="Gene3D" id="1.20.58.2190">
    <property type="match status" value="1"/>
</dbReference>